<dbReference type="VEuPathDB" id="VectorBase:PPAPM1_010993"/>
<dbReference type="GO" id="GO:0005634">
    <property type="term" value="C:nucleus"/>
    <property type="evidence" value="ECO:0007669"/>
    <property type="project" value="UniProtKB-SubCell"/>
</dbReference>
<evidence type="ECO:0000256" key="2">
    <source>
        <dbReference type="ARBA" id="ARBA00004123"/>
    </source>
</evidence>
<dbReference type="Proteomes" id="UP000092462">
    <property type="component" value="Unassembled WGS sequence"/>
</dbReference>
<keyword evidence="6" id="KW-0378">Hydrolase</keyword>
<dbReference type="PANTHER" id="PTHR22930">
    <property type="match status" value="1"/>
</dbReference>
<dbReference type="Pfam" id="PF13359">
    <property type="entry name" value="DDE_Tnp_4"/>
    <property type="match status" value="1"/>
</dbReference>
<keyword evidence="9" id="KW-1185">Reference proteome</keyword>
<proteinExistence type="inferred from homology"/>
<evidence type="ECO:0000256" key="4">
    <source>
        <dbReference type="ARBA" id="ARBA00022722"/>
    </source>
</evidence>
<evidence type="ECO:0000256" key="1">
    <source>
        <dbReference type="ARBA" id="ARBA00001968"/>
    </source>
</evidence>
<comment type="subcellular location">
    <subcellularLocation>
        <location evidence="2">Nucleus</location>
    </subcellularLocation>
</comment>
<dbReference type="InterPro" id="IPR027806">
    <property type="entry name" value="HARBI1_dom"/>
</dbReference>
<keyword evidence="5" id="KW-0479">Metal-binding</keyword>
<reference evidence="8" key="1">
    <citation type="submission" date="2022-08" db="UniProtKB">
        <authorList>
            <consortium name="EnsemblMetazoa"/>
        </authorList>
    </citation>
    <scope>IDENTIFICATION</scope>
    <source>
        <strain evidence="8">Israel</strain>
    </source>
</reference>
<accession>A0A1B0D945</accession>
<keyword evidence="4" id="KW-0540">Nuclease</keyword>
<organism evidence="8 9">
    <name type="scientific">Phlebotomus papatasi</name>
    <name type="common">Sandfly</name>
    <dbReference type="NCBI Taxonomy" id="29031"/>
    <lineage>
        <taxon>Eukaryota</taxon>
        <taxon>Metazoa</taxon>
        <taxon>Ecdysozoa</taxon>
        <taxon>Arthropoda</taxon>
        <taxon>Hexapoda</taxon>
        <taxon>Insecta</taxon>
        <taxon>Pterygota</taxon>
        <taxon>Neoptera</taxon>
        <taxon>Endopterygota</taxon>
        <taxon>Diptera</taxon>
        <taxon>Nematocera</taxon>
        <taxon>Psychodoidea</taxon>
        <taxon>Psychodidae</taxon>
        <taxon>Phlebotomus</taxon>
        <taxon>Phlebotomus</taxon>
    </lineage>
</organism>
<evidence type="ECO:0000256" key="3">
    <source>
        <dbReference type="ARBA" id="ARBA00006958"/>
    </source>
</evidence>
<dbReference type="EMBL" id="AJVK01028106">
    <property type="status" value="NOT_ANNOTATED_CDS"/>
    <property type="molecule type" value="Genomic_DNA"/>
</dbReference>
<name>A0A1B0D945_PHLPP</name>
<dbReference type="GO" id="GO:0004518">
    <property type="term" value="F:nuclease activity"/>
    <property type="evidence" value="ECO:0007669"/>
    <property type="project" value="UniProtKB-KW"/>
</dbReference>
<evidence type="ECO:0000256" key="7">
    <source>
        <dbReference type="ARBA" id="ARBA00023242"/>
    </source>
</evidence>
<dbReference type="VEuPathDB" id="VectorBase:PPAI004157"/>
<dbReference type="GO" id="GO:0016787">
    <property type="term" value="F:hydrolase activity"/>
    <property type="evidence" value="ECO:0007669"/>
    <property type="project" value="UniProtKB-KW"/>
</dbReference>
<evidence type="ECO:0000313" key="9">
    <source>
        <dbReference type="Proteomes" id="UP000092462"/>
    </source>
</evidence>
<dbReference type="PANTHER" id="PTHR22930:SF85">
    <property type="entry name" value="GH03217P-RELATED"/>
    <property type="match status" value="1"/>
</dbReference>
<dbReference type="InterPro" id="IPR045249">
    <property type="entry name" value="HARBI1-like"/>
</dbReference>
<evidence type="ECO:0000313" key="8">
    <source>
        <dbReference type="EnsemblMetazoa" id="PPAI004157-PA"/>
    </source>
</evidence>
<dbReference type="GO" id="GO:0046872">
    <property type="term" value="F:metal ion binding"/>
    <property type="evidence" value="ECO:0007669"/>
    <property type="project" value="UniProtKB-KW"/>
</dbReference>
<comment type="cofactor">
    <cofactor evidence="1">
        <name>a divalent metal cation</name>
        <dbReference type="ChEBI" id="CHEBI:60240"/>
    </cofactor>
</comment>
<evidence type="ECO:0000256" key="6">
    <source>
        <dbReference type="ARBA" id="ARBA00022801"/>
    </source>
</evidence>
<dbReference type="AlphaFoldDB" id="A0A1B0D945"/>
<evidence type="ECO:0000256" key="5">
    <source>
        <dbReference type="ARBA" id="ARBA00022723"/>
    </source>
</evidence>
<sequence>MRAFILMEPRTSTYWEEDVPKFSDVQFKADFRASRSTFEFLVEKLSEHLMRIDTVFREAIPVRKRIAVALYALGSSAEYRTIANVFGLGTGTVAELVLEFCHVVVYLLEREFVSLYPPTRERILEITQGFNDTWGFPQTYGAVDGCHIEVTVPDELKTDYYNFKGWHSIVLLAAVDHRYRFTYLNIGSPGRNNDSYIFERSALKDQHMHNQLFFEYSRNIENFNTPVLLLGDSAFRLSHFLMKPYPQTDLQPKERHFNYMLSRSRRVVENAFGQLKNRFRRIGKGLDVHIDNAPVFVRAVCILHNVLNEMNDGFGDVAEEPSHQEQPTFMTNVGNDNLEANHMRDCIAEYLFRNHQQSRVLLEENGNA</sequence>
<dbReference type="EnsemblMetazoa" id="PPAI004157-RA">
    <property type="protein sequence ID" value="PPAI004157-PA"/>
    <property type="gene ID" value="PPAI004157"/>
</dbReference>
<protein>
    <submittedName>
        <fullName evidence="8">Uncharacterized protein</fullName>
    </submittedName>
</protein>
<keyword evidence="7" id="KW-0539">Nucleus</keyword>
<comment type="similarity">
    <text evidence="3">Belongs to the HARBI1 family.</text>
</comment>